<dbReference type="PANTHER" id="PTHR33711:SF9">
    <property type="entry name" value="PROTOCATECHUATE 3,4-DIOXYGENASE ALPHA CHAIN"/>
    <property type="match status" value="1"/>
</dbReference>
<evidence type="ECO:0000256" key="2">
    <source>
        <dbReference type="ARBA" id="ARBA00022964"/>
    </source>
</evidence>
<keyword evidence="4" id="KW-0732">Signal</keyword>
<name>A0A1U7CID5_9BACT</name>
<keyword evidence="3 6" id="KW-0560">Oxidoreductase</keyword>
<dbReference type="SUPFAM" id="SSF49482">
    <property type="entry name" value="Aromatic compound dioxygenase"/>
    <property type="match status" value="1"/>
</dbReference>
<dbReference type="STRING" id="1387353.BSF38_00066"/>
<dbReference type="InterPro" id="IPR000627">
    <property type="entry name" value="Intradiol_dOase_C"/>
</dbReference>
<feature type="domain" description="Intradiol ring-cleavage dioxygenases" evidence="5">
    <location>
        <begin position="76"/>
        <end position="104"/>
    </location>
</feature>
<dbReference type="PANTHER" id="PTHR33711">
    <property type="entry name" value="DIOXYGENASE, PUTATIVE (AFU_ORTHOLOGUE AFUA_2G02910)-RELATED"/>
    <property type="match status" value="1"/>
</dbReference>
<dbReference type="EMBL" id="CP019082">
    <property type="protein sequence ID" value="APW58666.1"/>
    <property type="molecule type" value="Genomic_DNA"/>
</dbReference>
<evidence type="ECO:0000256" key="3">
    <source>
        <dbReference type="ARBA" id="ARBA00023002"/>
    </source>
</evidence>
<dbReference type="PROSITE" id="PS51318">
    <property type="entry name" value="TAT"/>
    <property type="match status" value="1"/>
</dbReference>
<dbReference type="InterPro" id="IPR006311">
    <property type="entry name" value="TAT_signal"/>
</dbReference>
<feature type="signal peptide" evidence="4">
    <location>
        <begin position="1"/>
        <end position="32"/>
    </location>
</feature>
<dbReference type="InterPro" id="IPR050770">
    <property type="entry name" value="Intradiol_RC_Dioxygenase"/>
</dbReference>
<dbReference type="InterPro" id="IPR015889">
    <property type="entry name" value="Intradiol_dOase_core"/>
</dbReference>
<evidence type="ECO:0000313" key="6">
    <source>
        <dbReference type="EMBL" id="APW58666.1"/>
    </source>
</evidence>
<feature type="chain" id="PRO_5013160331" evidence="4">
    <location>
        <begin position="33"/>
        <end position="224"/>
    </location>
</feature>
<keyword evidence="2 6" id="KW-0223">Dioxygenase</keyword>
<organism evidence="6 7">
    <name type="scientific">Paludisphaera borealis</name>
    <dbReference type="NCBI Taxonomy" id="1387353"/>
    <lineage>
        <taxon>Bacteria</taxon>
        <taxon>Pseudomonadati</taxon>
        <taxon>Planctomycetota</taxon>
        <taxon>Planctomycetia</taxon>
        <taxon>Isosphaerales</taxon>
        <taxon>Isosphaeraceae</taxon>
        <taxon>Paludisphaera</taxon>
    </lineage>
</organism>
<dbReference type="OrthoDB" id="9800887at2"/>
<dbReference type="RefSeq" id="WP_076342947.1">
    <property type="nucleotide sequence ID" value="NZ_CP019082.1"/>
</dbReference>
<protein>
    <submittedName>
        <fullName evidence="6">Protocatechuate 3,4-dioxygenase beta chain</fullName>
        <ecNumber evidence="6">1.13.11.3</ecNumber>
    </submittedName>
</protein>
<dbReference type="KEGG" id="pbor:BSF38_00066"/>
<evidence type="ECO:0000256" key="1">
    <source>
        <dbReference type="ARBA" id="ARBA00007825"/>
    </source>
</evidence>
<keyword evidence="7" id="KW-1185">Reference proteome</keyword>
<evidence type="ECO:0000259" key="5">
    <source>
        <dbReference type="PROSITE" id="PS00083"/>
    </source>
</evidence>
<dbReference type="GO" id="GO:0008199">
    <property type="term" value="F:ferric iron binding"/>
    <property type="evidence" value="ECO:0007669"/>
    <property type="project" value="InterPro"/>
</dbReference>
<comment type="similarity">
    <text evidence="1">Belongs to the intradiol ring-cleavage dioxygenase family.</text>
</comment>
<dbReference type="AlphaFoldDB" id="A0A1U7CID5"/>
<dbReference type="Pfam" id="PF00775">
    <property type="entry name" value="Dioxygenase_C"/>
    <property type="match status" value="1"/>
</dbReference>
<reference evidence="7" key="1">
    <citation type="submission" date="2016-12" db="EMBL/GenBank/DDBJ databases">
        <title>Comparative genomics of four Isosphaeraceae planctomycetes: a common pool of plasmids and glycoside hydrolase genes.</title>
        <authorList>
            <person name="Ivanova A."/>
        </authorList>
    </citation>
    <scope>NUCLEOTIDE SEQUENCE [LARGE SCALE GENOMIC DNA]</scope>
    <source>
        <strain evidence="7">PX4</strain>
    </source>
</reference>
<gene>
    <name evidence="6" type="primary">pcaH_1</name>
    <name evidence="6" type="ORF">BSF38_00066</name>
</gene>
<sequence length="224" mass="24948">MSTHFFKSNRRHFLGALALGASSAFTVRGAFAEELTRTPTTNEGPFFPNKLPLDTDNDLLIINDAITPAVGEVTHLSGRLLDAKGAPLRNAVIEIWQCDRDGIYLKQHTRDGDPFDTNFQGYGRFLTSSTGEYYFRTIKPVPYHGRPAAHIHARIWKGDKKLLTTECFIKGSPKNEQDGQFKQIRARDPKGHETLCLDFAAIKGSKIGELAAKWDIVLGYSPEA</sequence>
<evidence type="ECO:0000256" key="4">
    <source>
        <dbReference type="SAM" id="SignalP"/>
    </source>
</evidence>
<dbReference type="GO" id="GO:0018578">
    <property type="term" value="F:protocatechuate 3,4-dioxygenase activity"/>
    <property type="evidence" value="ECO:0007669"/>
    <property type="project" value="UniProtKB-EC"/>
</dbReference>
<dbReference type="PROSITE" id="PS00083">
    <property type="entry name" value="INTRADIOL_DIOXYGENAS"/>
    <property type="match status" value="1"/>
</dbReference>
<dbReference type="EC" id="1.13.11.3" evidence="6"/>
<proteinExistence type="inferred from homology"/>
<dbReference type="Gene3D" id="2.60.130.10">
    <property type="entry name" value="Aromatic compound dioxygenase"/>
    <property type="match status" value="1"/>
</dbReference>
<dbReference type="Proteomes" id="UP000186309">
    <property type="component" value="Chromosome"/>
</dbReference>
<evidence type="ECO:0000313" key="7">
    <source>
        <dbReference type="Proteomes" id="UP000186309"/>
    </source>
</evidence>
<accession>A0A1U7CID5</accession>